<feature type="compositionally biased region" description="Low complexity" evidence="1">
    <location>
        <begin position="141"/>
        <end position="154"/>
    </location>
</feature>
<accession>A0A9W8G973</accession>
<feature type="compositionally biased region" description="Pro residues" evidence="1">
    <location>
        <begin position="112"/>
        <end position="125"/>
    </location>
</feature>
<feature type="domain" description="WW" evidence="2">
    <location>
        <begin position="6"/>
        <end position="39"/>
    </location>
</feature>
<feature type="compositionally biased region" description="Polar residues" evidence="1">
    <location>
        <begin position="52"/>
        <end position="62"/>
    </location>
</feature>
<dbReference type="Gene3D" id="2.20.70.10">
    <property type="match status" value="1"/>
</dbReference>
<protein>
    <recommendedName>
        <fullName evidence="2">WW domain-containing protein</fullName>
    </recommendedName>
</protein>
<evidence type="ECO:0000259" key="2">
    <source>
        <dbReference type="PROSITE" id="PS50020"/>
    </source>
</evidence>
<evidence type="ECO:0000256" key="1">
    <source>
        <dbReference type="SAM" id="MobiDB-lite"/>
    </source>
</evidence>
<feature type="compositionally biased region" description="Gly residues" evidence="1">
    <location>
        <begin position="71"/>
        <end position="96"/>
    </location>
</feature>
<dbReference type="AlphaFoldDB" id="A0A9W8G973"/>
<reference evidence="3" key="1">
    <citation type="submission" date="2022-07" db="EMBL/GenBank/DDBJ databases">
        <title>Phylogenomic reconstructions and comparative analyses of Kickxellomycotina fungi.</title>
        <authorList>
            <person name="Reynolds N.K."/>
            <person name="Stajich J.E."/>
            <person name="Barry K."/>
            <person name="Grigoriev I.V."/>
            <person name="Crous P."/>
            <person name="Smith M.E."/>
        </authorList>
    </citation>
    <scope>NUCLEOTIDE SEQUENCE</scope>
    <source>
        <strain evidence="3">NRRL 3115</strain>
    </source>
</reference>
<dbReference type="EMBL" id="JANBTW010000028">
    <property type="protein sequence ID" value="KAJ2677767.1"/>
    <property type="molecule type" value="Genomic_DNA"/>
</dbReference>
<evidence type="ECO:0000313" key="3">
    <source>
        <dbReference type="EMBL" id="KAJ2677767.1"/>
    </source>
</evidence>
<feature type="region of interest" description="Disordered" evidence="1">
    <location>
        <begin position="185"/>
        <end position="213"/>
    </location>
</feature>
<proteinExistence type="predicted"/>
<gene>
    <name evidence="3" type="ORF">GGI25_002865</name>
</gene>
<organism evidence="3 4">
    <name type="scientific">Coemansia spiralis</name>
    <dbReference type="NCBI Taxonomy" id="417178"/>
    <lineage>
        <taxon>Eukaryota</taxon>
        <taxon>Fungi</taxon>
        <taxon>Fungi incertae sedis</taxon>
        <taxon>Zoopagomycota</taxon>
        <taxon>Kickxellomycotina</taxon>
        <taxon>Kickxellomycetes</taxon>
        <taxon>Kickxellales</taxon>
        <taxon>Kickxellaceae</taxon>
        <taxon>Coemansia</taxon>
    </lineage>
</organism>
<feature type="compositionally biased region" description="Acidic residues" evidence="1">
    <location>
        <begin position="202"/>
        <end position="213"/>
    </location>
</feature>
<feature type="region of interest" description="Disordered" evidence="1">
    <location>
        <begin position="32"/>
        <end position="159"/>
    </location>
</feature>
<dbReference type="PROSITE" id="PS50020">
    <property type="entry name" value="WW_DOMAIN_2"/>
    <property type="match status" value="1"/>
</dbReference>
<comment type="caution">
    <text evidence="3">The sequence shown here is derived from an EMBL/GenBank/DDBJ whole genome shotgun (WGS) entry which is preliminary data.</text>
</comment>
<dbReference type="Proteomes" id="UP001151518">
    <property type="component" value="Unassembled WGS sequence"/>
</dbReference>
<evidence type="ECO:0000313" key="4">
    <source>
        <dbReference type="Proteomes" id="UP001151518"/>
    </source>
</evidence>
<dbReference type="InterPro" id="IPR036020">
    <property type="entry name" value="WW_dom_sf"/>
</dbReference>
<feature type="compositionally biased region" description="Low complexity" evidence="1">
    <location>
        <begin position="97"/>
        <end position="111"/>
    </location>
</feature>
<dbReference type="SUPFAM" id="SSF51045">
    <property type="entry name" value="WW domain"/>
    <property type="match status" value="1"/>
</dbReference>
<name>A0A9W8G973_9FUNG</name>
<dbReference type="InterPro" id="IPR001202">
    <property type="entry name" value="WW_dom"/>
</dbReference>
<sequence length="213" mass="23283">MSFGKQGSPDSYTSFLDGQGRTYYVNNRTRAAQWGMPNGPVSPAPQMGSPGYGQQSTSSLDSQRGYPQGPQGYGYQQGGYQQGGYQQGGYQQGGYQQGYPQGYSQGPVPSNYGPPPPNYGPPPPNYYQQQPQYQQPPPQSAPSVVYMEQQQQKKPGGGMMKNMLIGAGVGGLAAWGVGEFMEHEQEERNEAYMDGYNQGEENQADYDQGDDFF</sequence>